<dbReference type="EMBL" id="JACBZH010000001">
    <property type="protein sequence ID" value="NYH87814.1"/>
    <property type="molecule type" value="Genomic_DNA"/>
</dbReference>
<dbReference type="AlphaFoldDB" id="A0A852Z4C7"/>
<reference evidence="2 3" key="1">
    <citation type="submission" date="2020-07" db="EMBL/GenBank/DDBJ databases">
        <title>Sequencing the genomes of 1000 actinobacteria strains.</title>
        <authorList>
            <person name="Klenk H.-P."/>
        </authorList>
    </citation>
    <scope>NUCLEOTIDE SEQUENCE [LARGE SCALE GENOMIC DNA]</scope>
    <source>
        <strain evidence="2 3">DSM 18448</strain>
    </source>
</reference>
<sequence length="61" mass="6434">MDAVKAQPAEGIGPLEWVSGRPVTHRKIGREGHPVSDLLFVALTIIAFCVVVGILKGAAKL</sequence>
<accession>A0A852Z4C7</accession>
<gene>
    <name evidence="2" type="ORF">F4554_000452</name>
</gene>
<proteinExistence type="predicted"/>
<organism evidence="2 3">
    <name type="scientific">Actinopolymorpha rutila</name>
    <dbReference type="NCBI Taxonomy" id="446787"/>
    <lineage>
        <taxon>Bacteria</taxon>
        <taxon>Bacillati</taxon>
        <taxon>Actinomycetota</taxon>
        <taxon>Actinomycetes</taxon>
        <taxon>Propionibacteriales</taxon>
        <taxon>Actinopolymorphaceae</taxon>
        <taxon>Actinopolymorpha</taxon>
    </lineage>
</organism>
<keyword evidence="1" id="KW-0472">Membrane</keyword>
<protein>
    <submittedName>
        <fullName evidence="2">Uncharacterized protein</fullName>
    </submittedName>
</protein>
<evidence type="ECO:0000256" key="1">
    <source>
        <dbReference type="SAM" id="Phobius"/>
    </source>
</evidence>
<dbReference type="RefSeq" id="WP_179785823.1">
    <property type="nucleotide sequence ID" value="NZ_BAAARR010000015.1"/>
</dbReference>
<feature type="transmembrane region" description="Helical" evidence="1">
    <location>
        <begin position="38"/>
        <end position="59"/>
    </location>
</feature>
<comment type="caution">
    <text evidence="2">The sequence shown here is derived from an EMBL/GenBank/DDBJ whole genome shotgun (WGS) entry which is preliminary data.</text>
</comment>
<keyword evidence="1" id="KW-0812">Transmembrane</keyword>
<evidence type="ECO:0000313" key="2">
    <source>
        <dbReference type="EMBL" id="NYH87814.1"/>
    </source>
</evidence>
<dbReference type="Proteomes" id="UP000579605">
    <property type="component" value="Unassembled WGS sequence"/>
</dbReference>
<keyword evidence="1" id="KW-1133">Transmembrane helix</keyword>
<name>A0A852Z4C7_9ACTN</name>
<keyword evidence="3" id="KW-1185">Reference proteome</keyword>
<evidence type="ECO:0000313" key="3">
    <source>
        <dbReference type="Proteomes" id="UP000579605"/>
    </source>
</evidence>